<gene>
    <name evidence="1" type="ORF">KXQ929_LOCUS47096</name>
</gene>
<dbReference type="AlphaFoldDB" id="A0A820JUM3"/>
<dbReference type="Proteomes" id="UP000663868">
    <property type="component" value="Unassembled WGS sequence"/>
</dbReference>
<proteinExistence type="predicted"/>
<reference evidence="1" key="1">
    <citation type="submission" date="2021-02" db="EMBL/GenBank/DDBJ databases">
        <authorList>
            <person name="Nowell W R."/>
        </authorList>
    </citation>
    <scope>NUCLEOTIDE SEQUENCE</scope>
</reference>
<name>A0A820JUM3_9BILA</name>
<feature type="non-terminal residue" evidence="1">
    <location>
        <position position="1"/>
    </location>
</feature>
<dbReference type="EMBL" id="CAJOBB010016537">
    <property type="protein sequence ID" value="CAF4329639.1"/>
    <property type="molecule type" value="Genomic_DNA"/>
</dbReference>
<accession>A0A820JUM3</accession>
<protein>
    <submittedName>
        <fullName evidence="1">Uncharacterized protein</fullName>
    </submittedName>
</protein>
<evidence type="ECO:0000313" key="2">
    <source>
        <dbReference type="Proteomes" id="UP000663868"/>
    </source>
</evidence>
<comment type="caution">
    <text evidence="1">The sequence shown here is derived from an EMBL/GenBank/DDBJ whole genome shotgun (WGS) entry which is preliminary data.</text>
</comment>
<organism evidence="1 2">
    <name type="scientific">Adineta steineri</name>
    <dbReference type="NCBI Taxonomy" id="433720"/>
    <lineage>
        <taxon>Eukaryota</taxon>
        <taxon>Metazoa</taxon>
        <taxon>Spiralia</taxon>
        <taxon>Gnathifera</taxon>
        <taxon>Rotifera</taxon>
        <taxon>Eurotatoria</taxon>
        <taxon>Bdelloidea</taxon>
        <taxon>Adinetida</taxon>
        <taxon>Adinetidae</taxon>
        <taxon>Adineta</taxon>
    </lineage>
</organism>
<evidence type="ECO:0000313" key="1">
    <source>
        <dbReference type="EMBL" id="CAF4329639.1"/>
    </source>
</evidence>
<sequence length="139" mass="16198">PVLSSSTIRSINKLVDKNNIYYKLFRLSKLKYCQISIDSLQCPKTLLVATKEFSTIEYLIINNEISTDQLIIILSYVPQLHRLSIGNLTESKHHRVEKDLINLNYLINVSLKLDGFPFNQFEILMINCFRQIRILNIVI</sequence>